<keyword evidence="2" id="KW-0677">Repeat</keyword>
<keyword evidence="1" id="KW-0880">Kelch repeat</keyword>
<dbReference type="Gene3D" id="2.120.10.80">
    <property type="entry name" value="Kelch-type beta propeller"/>
    <property type="match status" value="2"/>
</dbReference>
<dbReference type="Gene3D" id="1.25.40.420">
    <property type="match status" value="1"/>
</dbReference>
<dbReference type="Proteomes" id="UP000192247">
    <property type="component" value="Unassembled WGS sequence"/>
</dbReference>
<dbReference type="OrthoDB" id="6416144at2759"/>
<dbReference type="InterPro" id="IPR006652">
    <property type="entry name" value="Kelch_1"/>
</dbReference>
<keyword evidence="6" id="KW-1185">Reference proteome</keyword>
<feature type="region of interest" description="Disordered" evidence="3">
    <location>
        <begin position="1"/>
        <end position="20"/>
    </location>
</feature>
<evidence type="ECO:0000259" key="4">
    <source>
        <dbReference type="PROSITE" id="PS50097"/>
    </source>
</evidence>
<dbReference type="InterPro" id="IPR011333">
    <property type="entry name" value="SKP1/BTB/POZ_sf"/>
</dbReference>
<dbReference type="InterPro" id="IPR011705">
    <property type="entry name" value="BACK"/>
</dbReference>
<dbReference type="Gene3D" id="3.30.710.10">
    <property type="entry name" value="Potassium Channel Kv1.1, Chain A"/>
    <property type="match status" value="1"/>
</dbReference>
<dbReference type="Pfam" id="PF24681">
    <property type="entry name" value="Kelch_KLHDC2_KLHL20_DRC7"/>
    <property type="match status" value="1"/>
</dbReference>
<proteinExistence type="predicted"/>
<evidence type="ECO:0000256" key="3">
    <source>
        <dbReference type="SAM" id="MobiDB-lite"/>
    </source>
</evidence>
<dbReference type="Pfam" id="PF01344">
    <property type="entry name" value="Kelch_1"/>
    <property type="match status" value="2"/>
</dbReference>
<dbReference type="PANTHER" id="PTHR45632">
    <property type="entry name" value="LD33804P"/>
    <property type="match status" value="1"/>
</dbReference>
<dbReference type="SMART" id="SM00875">
    <property type="entry name" value="BACK"/>
    <property type="match status" value="1"/>
</dbReference>
<dbReference type="InterPro" id="IPR015915">
    <property type="entry name" value="Kelch-typ_b-propeller"/>
</dbReference>
<dbReference type="PROSITE" id="PS50097">
    <property type="entry name" value="BTB"/>
    <property type="match status" value="1"/>
</dbReference>
<dbReference type="PANTHER" id="PTHR45632:SF3">
    <property type="entry name" value="KELCH-LIKE PROTEIN 32"/>
    <property type="match status" value="1"/>
</dbReference>
<evidence type="ECO:0000256" key="2">
    <source>
        <dbReference type="ARBA" id="ARBA00022737"/>
    </source>
</evidence>
<feature type="domain" description="BTB" evidence="4">
    <location>
        <begin position="143"/>
        <end position="210"/>
    </location>
</feature>
<evidence type="ECO:0000256" key="1">
    <source>
        <dbReference type="ARBA" id="ARBA00022441"/>
    </source>
</evidence>
<feature type="compositionally biased region" description="Low complexity" evidence="3">
    <location>
        <begin position="1"/>
        <end position="14"/>
    </location>
</feature>
<dbReference type="Pfam" id="PF00651">
    <property type="entry name" value="BTB"/>
    <property type="match status" value="1"/>
</dbReference>
<dbReference type="SUPFAM" id="SSF117281">
    <property type="entry name" value="Kelch motif"/>
    <property type="match status" value="1"/>
</dbReference>
<accession>A0A1V9XJG3</accession>
<comment type="caution">
    <text evidence="5">The sequence shown here is derived from an EMBL/GenBank/DDBJ whole genome shotgun (WGS) entry which is preliminary data.</text>
</comment>
<dbReference type="GO" id="GO:0003779">
    <property type="term" value="F:actin binding"/>
    <property type="evidence" value="ECO:0007669"/>
    <property type="project" value="UniProtKB-KW"/>
</dbReference>
<sequence length="710" mass="78157">MRARTASGSTSRSSDFLWPENVSDDTVSCELDADSLEASLPLPSAASLPPMLTTVTTTTAPTASQHVIPQAAPATVARASSTRASASIASMETPPQPPARAVEAPPDLNARVAPDESLPYVAPDLPTRSFKTLQRFYKQGVLCDVILRTDTREISCHRLVLACISPYFHAMFTSNLRESVETVVEIHELNSDALQAIVDYAYSSQIRLSPLSIQPLLHAASVLQIDNLEFACCQYIKDKILAHHNCLGIWHFAVAHGLHGLSDAVQRFILRNWPAIVANGGDEFLNIDPMVLEQLLDSSKLCVESEIQVYECVLKWLSVGGRSSDQRLVARLLSKIRLPLLPSCYLRNTVLYDFYDNIDCRNLIDQAKDYQLWRASLLSGEAPISSDRFEPRKSYAGILFCIGGRDTSGGPCASIEFYSVLDDRWFRGVDMKTRRRHVAACSVAGKVYAVGGCEQDNRHLCSCEMFTPSLNQWRPLAPMRTPRRGLGVCALNIEHGPIYAVGGLDDINFFNTVERYDIMNNSWTSVAPMLTPRGGVAVVAVQGTMYAFGGNVGQTSLSTCEKYDPHLDRWTYIAPMKHRRAGAAAVVGLVDKYIYVFGGFDNNVPLKSAELYDLERDEWTQVSPMCVARGGVGGASLANRVYAVGGHDGIKYLDSVEVYDPIQNTWSFAHQICKKRAGAGVTHCTGSLFQLIHKNKHLNAELNAELDNIC</sequence>
<dbReference type="AlphaFoldDB" id="A0A1V9XJG3"/>
<reference evidence="5 6" key="1">
    <citation type="journal article" date="2017" name="Gigascience">
        <title>Draft genome of the honey bee ectoparasitic mite, Tropilaelaps mercedesae, is shaped by the parasitic life history.</title>
        <authorList>
            <person name="Dong X."/>
            <person name="Armstrong S.D."/>
            <person name="Xia D."/>
            <person name="Makepeace B.L."/>
            <person name="Darby A.C."/>
            <person name="Kadowaki T."/>
        </authorList>
    </citation>
    <scope>NUCLEOTIDE SEQUENCE [LARGE SCALE GENOMIC DNA]</scope>
    <source>
        <strain evidence="5">Wuxi-XJTLU</strain>
    </source>
</reference>
<organism evidence="5 6">
    <name type="scientific">Tropilaelaps mercedesae</name>
    <dbReference type="NCBI Taxonomy" id="418985"/>
    <lineage>
        <taxon>Eukaryota</taxon>
        <taxon>Metazoa</taxon>
        <taxon>Ecdysozoa</taxon>
        <taxon>Arthropoda</taxon>
        <taxon>Chelicerata</taxon>
        <taxon>Arachnida</taxon>
        <taxon>Acari</taxon>
        <taxon>Parasitiformes</taxon>
        <taxon>Mesostigmata</taxon>
        <taxon>Gamasina</taxon>
        <taxon>Dermanyssoidea</taxon>
        <taxon>Laelapidae</taxon>
        <taxon>Tropilaelaps</taxon>
    </lineage>
</organism>
<dbReference type="Pfam" id="PF07707">
    <property type="entry name" value="BACK"/>
    <property type="match status" value="1"/>
</dbReference>
<dbReference type="SMART" id="SM00612">
    <property type="entry name" value="Kelch"/>
    <property type="match status" value="6"/>
</dbReference>
<gene>
    <name evidence="5" type="ORF">BIW11_09635</name>
</gene>
<dbReference type="InterPro" id="IPR000210">
    <property type="entry name" value="BTB/POZ_dom"/>
</dbReference>
<evidence type="ECO:0000313" key="6">
    <source>
        <dbReference type="Proteomes" id="UP000192247"/>
    </source>
</evidence>
<protein>
    <submittedName>
        <fullName evidence="5">Kelch protein 8-like</fullName>
    </submittedName>
</protein>
<dbReference type="STRING" id="418985.A0A1V9XJG3"/>
<evidence type="ECO:0000313" key="5">
    <source>
        <dbReference type="EMBL" id="OQR73596.1"/>
    </source>
</evidence>
<dbReference type="EMBL" id="MNPL01009671">
    <property type="protein sequence ID" value="OQR73596.1"/>
    <property type="molecule type" value="Genomic_DNA"/>
</dbReference>
<dbReference type="SMART" id="SM00225">
    <property type="entry name" value="BTB"/>
    <property type="match status" value="1"/>
</dbReference>
<dbReference type="InParanoid" id="A0A1V9XJG3"/>
<name>A0A1V9XJG3_9ACAR</name>
<dbReference type="SUPFAM" id="SSF54695">
    <property type="entry name" value="POZ domain"/>
    <property type="match status" value="1"/>
</dbReference>